<evidence type="ECO:0000256" key="6">
    <source>
        <dbReference type="ARBA" id="ARBA00022833"/>
    </source>
</evidence>
<evidence type="ECO:0000256" key="8">
    <source>
        <dbReference type="PIRSR" id="PIRSR634016-1"/>
    </source>
</evidence>
<dbReference type="Gene3D" id="1.10.390.10">
    <property type="entry name" value="Neutral Protease Domain 2"/>
    <property type="match status" value="1"/>
</dbReference>
<dbReference type="InterPro" id="IPR034016">
    <property type="entry name" value="M1_APN-typ"/>
</dbReference>
<dbReference type="EMBL" id="JAYKXP010000028">
    <property type="protein sequence ID" value="KAK7043674.1"/>
    <property type="molecule type" value="Genomic_DNA"/>
</dbReference>
<dbReference type="PANTHER" id="PTHR11533:SF174">
    <property type="entry name" value="PUROMYCIN-SENSITIVE AMINOPEPTIDASE-RELATED"/>
    <property type="match status" value="1"/>
</dbReference>
<evidence type="ECO:0000256" key="2">
    <source>
        <dbReference type="ARBA" id="ARBA00022438"/>
    </source>
</evidence>
<feature type="domain" description="Aminopeptidase N-like N-terminal" evidence="14">
    <location>
        <begin position="21"/>
        <end position="222"/>
    </location>
</feature>
<gene>
    <name evidence="15" type="primary">APE2_4</name>
    <name evidence="15" type="ORF">VNI00_008285</name>
</gene>
<evidence type="ECO:0000313" key="15">
    <source>
        <dbReference type="EMBL" id="KAK7043674.1"/>
    </source>
</evidence>
<dbReference type="InterPro" id="IPR050344">
    <property type="entry name" value="Peptidase_M1_aminopeptidases"/>
</dbReference>
<sequence length="949" mass="105877">MSTTTTQPSDTSQYRLPTNVKPSHYDLTIQTDLDKLTFNGYVKISLDVKEDTDTIVLNSNGLQLGKATVYSDALKKSEAEIEQTYDEKETRVTFKFPTVFPAGSKAELQISYSGELKDNMVGYYRSSWEHEGKTKYYALTQFEPVDARRAFPSWDEPQLKATYAITLISKVNTTSVTNMPAISEKTFAPEDSDHVELKKVFPSLDGQWKISRHETTPPMSSYIVAFANGEFTHLETSVKMPLSGKTLPLRIYATSDVIHQAQFALDVKAKVLPLYEKVFDVEYPLPKLDTLVANDFDAGAMENWGLITGRTRSFLLDPKSADVKSKKLVVTVQSHEVAHMWFGNITTMAWWDYLYLNEGFATLMGEVIIPGKGKGTYTSAVALTKCPRQSLPEFRANSEFINDHLAAAMSLDAKLSSHPIEVSCPNADYIGTTFPSFCELSLIGIPQINRTVSRTPRLLQVFGSRYITREGPDLCHAVLRMLAAYVGTDKFLQGVSIYLKNHLYGNSITRDLWDGISKATGVDVVRLMDNWITKIGFPVLTVTETESGIKVRQDRFLETGVAEGKDNETVWNVPLSILTVDANGKAVVDNAAVLDAREKTYSLDTSKPFKLNAGTNGVYRVLYSEAAMKKIAVEVAKPDSVFTLEDRLGLISDSMALSKAALMKLSSALTLIDALRGEKEYLAWSGISSGLSSISSVWWEHAEITNRFDAFRRSLFAPLVKQLGYDYSDSESPDISQLRTCAIENAVAAGETSVINELRDRFKHFMETGDDSKIPADLQKATFIAAVKYGGRAEYDATKKVFDKPKTPSARVSAITALAASQDENLIKETFQLSKTGARDQDVVYFFRGFTANRKARRLVTEFFKENYAEVRDLGAQTYTLKYLVESSFSVLSTEKDLKDANAFFEGKDTSKYSLSLGQSLDSIRARIAYIKHSTEDLEKWLKEKESKL</sequence>
<evidence type="ECO:0000256" key="5">
    <source>
        <dbReference type="ARBA" id="ARBA00022801"/>
    </source>
</evidence>
<dbReference type="InterPro" id="IPR045357">
    <property type="entry name" value="Aminopeptidase_N-like_N"/>
</dbReference>
<dbReference type="CDD" id="cd09601">
    <property type="entry name" value="M1_APN-Q_like"/>
    <property type="match status" value="1"/>
</dbReference>
<dbReference type="GO" id="GO:0070006">
    <property type="term" value="F:metalloaminopeptidase activity"/>
    <property type="evidence" value="ECO:0007669"/>
    <property type="project" value="TreeGrafter"/>
</dbReference>
<proteinExistence type="inferred from homology"/>
<dbReference type="InterPro" id="IPR024571">
    <property type="entry name" value="ERAP1-like_C_dom"/>
</dbReference>
<comment type="cofactor">
    <cofactor evidence="9 11">
        <name>Zn(2+)</name>
        <dbReference type="ChEBI" id="CHEBI:29105"/>
    </cofactor>
    <text evidence="9 11">Binds 1 zinc ion per subunit.</text>
</comment>
<dbReference type="Pfam" id="PF17900">
    <property type="entry name" value="Peptidase_M1_N"/>
    <property type="match status" value="1"/>
</dbReference>
<reference evidence="15 16" key="1">
    <citation type="submission" date="2024-01" db="EMBL/GenBank/DDBJ databases">
        <title>A draft genome for a cacao thread blight-causing isolate of Paramarasmius palmivorus.</title>
        <authorList>
            <person name="Baruah I.K."/>
            <person name="Bukari Y."/>
            <person name="Amoako-Attah I."/>
            <person name="Meinhardt L.W."/>
            <person name="Bailey B.A."/>
            <person name="Cohen S.P."/>
        </authorList>
    </citation>
    <scope>NUCLEOTIDE SEQUENCE [LARGE SCALE GENOMIC DNA]</scope>
    <source>
        <strain evidence="15 16">GH-12</strain>
    </source>
</reference>
<dbReference type="GO" id="GO:0005615">
    <property type="term" value="C:extracellular space"/>
    <property type="evidence" value="ECO:0007669"/>
    <property type="project" value="TreeGrafter"/>
</dbReference>
<evidence type="ECO:0000256" key="11">
    <source>
        <dbReference type="RuleBase" id="RU364040"/>
    </source>
</evidence>
<evidence type="ECO:0000256" key="7">
    <source>
        <dbReference type="ARBA" id="ARBA00023049"/>
    </source>
</evidence>
<feature type="active site" description="Proton acceptor" evidence="8">
    <location>
        <position position="336"/>
    </location>
</feature>
<dbReference type="Pfam" id="PF11838">
    <property type="entry name" value="ERAP1_C"/>
    <property type="match status" value="1"/>
</dbReference>
<dbReference type="Gene3D" id="2.60.40.1730">
    <property type="entry name" value="tricorn interacting facor f3 domain"/>
    <property type="match status" value="1"/>
</dbReference>
<evidence type="ECO:0000256" key="10">
    <source>
        <dbReference type="PIRSR" id="PIRSR634016-4"/>
    </source>
</evidence>
<dbReference type="AlphaFoldDB" id="A0AAW0CUU3"/>
<evidence type="ECO:0000259" key="12">
    <source>
        <dbReference type="Pfam" id="PF01433"/>
    </source>
</evidence>
<dbReference type="Proteomes" id="UP001383192">
    <property type="component" value="Unassembled WGS sequence"/>
</dbReference>
<keyword evidence="4 9" id="KW-0479">Metal-binding</keyword>
<name>A0AAW0CUU3_9AGAR</name>
<dbReference type="GO" id="GO:0016020">
    <property type="term" value="C:membrane"/>
    <property type="evidence" value="ECO:0007669"/>
    <property type="project" value="TreeGrafter"/>
</dbReference>
<feature type="binding site" evidence="9">
    <location>
        <position position="339"/>
    </location>
    <ligand>
        <name>Zn(2+)</name>
        <dbReference type="ChEBI" id="CHEBI:29105"/>
        <note>catalytic</note>
    </ligand>
</feature>
<dbReference type="EC" id="3.4.11.-" evidence="11"/>
<dbReference type="InterPro" id="IPR014782">
    <property type="entry name" value="Peptidase_M1_dom"/>
</dbReference>
<keyword evidence="16" id="KW-1185">Reference proteome</keyword>
<keyword evidence="2 11" id="KW-0031">Aminopeptidase</keyword>
<keyword evidence="7 11" id="KW-0482">Metalloprotease</keyword>
<dbReference type="FunFam" id="1.25.50.20:FF:000002">
    <property type="entry name" value="Aminopeptidase"/>
    <property type="match status" value="1"/>
</dbReference>
<dbReference type="GO" id="GO:0006508">
    <property type="term" value="P:proteolysis"/>
    <property type="evidence" value="ECO:0007669"/>
    <property type="project" value="UniProtKB-KW"/>
</dbReference>
<keyword evidence="3 11" id="KW-0645">Protease</keyword>
<organism evidence="15 16">
    <name type="scientific">Paramarasmius palmivorus</name>
    <dbReference type="NCBI Taxonomy" id="297713"/>
    <lineage>
        <taxon>Eukaryota</taxon>
        <taxon>Fungi</taxon>
        <taxon>Dikarya</taxon>
        <taxon>Basidiomycota</taxon>
        <taxon>Agaricomycotina</taxon>
        <taxon>Agaricomycetes</taxon>
        <taxon>Agaricomycetidae</taxon>
        <taxon>Agaricales</taxon>
        <taxon>Marasmiineae</taxon>
        <taxon>Marasmiaceae</taxon>
        <taxon>Paramarasmius</taxon>
    </lineage>
</organism>
<keyword evidence="6 9" id="KW-0862">Zinc</keyword>
<feature type="binding site" evidence="9">
    <location>
        <position position="358"/>
    </location>
    <ligand>
        <name>Zn(2+)</name>
        <dbReference type="ChEBI" id="CHEBI:29105"/>
        <note>catalytic</note>
    </ligand>
</feature>
<evidence type="ECO:0000256" key="4">
    <source>
        <dbReference type="ARBA" id="ARBA00022723"/>
    </source>
</evidence>
<dbReference type="PANTHER" id="PTHR11533">
    <property type="entry name" value="PROTEASE M1 ZINC METALLOPROTEASE"/>
    <property type="match status" value="1"/>
</dbReference>
<feature type="domain" description="ERAP1-like C-terminal" evidence="13">
    <location>
        <begin position="609"/>
        <end position="926"/>
    </location>
</feature>
<feature type="binding site" evidence="9">
    <location>
        <position position="335"/>
    </location>
    <ligand>
        <name>Zn(2+)</name>
        <dbReference type="ChEBI" id="CHEBI:29105"/>
        <note>catalytic</note>
    </ligand>
</feature>
<dbReference type="Pfam" id="PF01433">
    <property type="entry name" value="Peptidase_M1"/>
    <property type="match status" value="2"/>
</dbReference>
<keyword evidence="5 11" id="KW-0378">Hydrolase</keyword>
<dbReference type="SUPFAM" id="SSF63737">
    <property type="entry name" value="Leukotriene A4 hydrolase N-terminal domain"/>
    <property type="match status" value="1"/>
</dbReference>
<dbReference type="PRINTS" id="PR00756">
    <property type="entry name" value="ALADIPTASE"/>
</dbReference>
<evidence type="ECO:0000256" key="1">
    <source>
        <dbReference type="ARBA" id="ARBA00010136"/>
    </source>
</evidence>
<evidence type="ECO:0000259" key="14">
    <source>
        <dbReference type="Pfam" id="PF17900"/>
    </source>
</evidence>
<comment type="caution">
    <text evidence="15">The sequence shown here is derived from an EMBL/GenBank/DDBJ whole genome shotgun (WGS) entry which is preliminary data.</text>
</comment>
<dbReference type="InterPro" id="IPR001930">
    <property type="entry name" value="Peptidase_M1"/>
</dbReference>
<dbReference type="GO" id="GO:0008270">
    <property type="term" value="F:zinc ion binding"/>
    <property type="evidence" value="ECO:0007669"/>
    <property type="project" value="UniProtKB-UniRule"/>
</dbReference>
<dbReference type="SUPFAM" id="SSF55486">
    <property type="entry name" value="Metalloproteases ('zincins'), catalytic domain"/>
    <property type="match status" value="2"/>
</dbReference>
<protein>
    <recommendedName>
        <fullName evidence="11">Aminopeptidase</fullName>
        <ecNumber evidence="11">3.4.11.-</ecNumber>
    </recommendedName>
</protein>
<dbReference type="InterPro" id="IPR042097">
    <property type="entry name" value="Aminopeptidase_N-like_N_sf"/>
</dbReference>
<feature type="domain" description="Peptidase M1 membrane alanine aminopeptidase" evidence="12">
    <location>
        <begin position="477"/>
        <end position="531"/>
    </location>
</feature>
<dbReference type="Gene3D" id="1.25.50.20">
    <property type="match status" value="1"/>
</dbReference>
<evidence type="ECO:0000256" key="3">
    <source>
        <dbReference type="ARBA" id="ARBA00022670"/>
    </source>
</evidence>
<dbReference type="Gene3D" id="2.60.40.1910">
    <property type="match status" value="1"/>
</dbReference>
<dbReference type="FunFam" id="2.60.40.1730:FF:000002">
    <property type="entry name" value="Aminopeptidase"/>
    <property type="match status" value="1"/>
</dbReference>
<dbReference type="GO" id="GO:0042277">
    <property type="term" value="F:peptide binding"/>
    <property type="evidence" value="ECO:0007669"/>
    <property type="project" value="TreeGrafter"/>
</dbReference>
<feature type="domain" description="Peptidase M1 membrane alanine aminopeptidase" evidence="12">
    <location>
        <begin position="263"/>
        <end position="434"/>
    </location>
</feature>
<feature type="site" description="Transition state stabilizer" evidence="10">
    <location>
        <position position="466"/>
    </location>
</feature>
<dbReference type="InterPro" id="IPR027268">
    <property type="entry name" value="Peptidase_M4/M1_CTD_sf"/>
</dbReference>
<dbReference type="GO" id="GO:0005737">
    <property type="term" value="C:cytoplasm"/>
    <property type="evidence" value="ECO:0007669"/>
    <property type="project" value="TreeGrafter"/>
</dbReference>
<evidence type="ECO:0000259" key="13">
    <source>
        <dbReference type="Pfam" id="PF11838"/>
    </source>
</evidence>
<comment type="similarity">
    <text evidence="1 11">Belongs to the peptidase M1 family.</text>
</comment>
<dbReference type="GO" id="GO:0043171">
    <property type="term" value="P:peptide catabolic process"/>
    <property type="evidence" value="ECO:0007669"/>
    <property type="project" value="TreeGrafter"/>
</dbReference>
<evidence type="ECO:0000313" key="16">
    <source>
        <dbReference type="Proteomes" id="UP001383192"/>
    </source>
</evidence>
<accession>A0AAW0CUU3</accession>
<evidence type="ECO:0000256" key="9">
    <source>
        <dbReference type="PIRSR" id="PIRSR634016-3"/>
    </source>
</evidence>